<protein>
    <submittedName>
        <fullName evidence="2">Uncharacterized protein</fullName>
    </submittedName>
</protein>
<evidence type="ECO:0000313" key="4">
    <source>
        <dbReference type="Proteomes" id="UP000290174"/>
    </source>
</evidence>
<comment type="caution">
    <text evidence="2">The sequence shown here is derived from an EMBL/GenBank/DDBJ whole genome shotgun (WGS) entry which is preliminary data.</text>
</comment>
<organism evidence="2 4">
    <name type="scientific">Bradyrhizobium zhanjiangense</name>
    <dbReference type="NCBI Taxonomy" id="1325107"/>
    <lineage>
        <taxon>Bacteria</taxon>
        <taxon>Pseudomonadati</taxon>
        <taxon>Pseudomonadota</taxon>
        <taxon>Alphaproteobacteria</taxon>
        <taxon>Hyphomicrobiales</taxon>
        <taxon>Nitrobacteraceae</taxon>
        <taxon>Bradyrhizobium</taxon>
    </lineage>
</organism>
<dbReference type="EMBL" id="RKMK01000015">
    <property type="protein sequence ID" value="RXG95783.1"/>
    <property type="molecule type" value="Genomic_DNA"/>
</dbReference>
<sequence>MAPIFRLQEEEPQLLTDAEQQEHRGNEAARRVLFRPLQNYSNCAWQYDCRVIGTSTNIYKFIEAPRAARCPSVLRL</sequence>
<keyword evidence="3" id="KW-1185">Reference proteome</keyword>
<gene>
    <name evidence="2" type="ORF">EAS61_18210</name>
    <name evidence="1" type="ORF">EAS62_31455</name>
</gene>
<name>A0A4Q0QMT5_9BRAD</name>
<proteinExistence type="predicted"/>
<dbReference type="Proteomes" id="UP000290174">
    <property type="component" value="Unassembled WGS sequence"/>
</dbReference>
<evidence type="ECO:0000313" key="2">
    <source>
        <dbReference type="EMBL" id="RXG95783.1"/>
    </source>
</evidence>
<accession>A0A4Q0QMT5</accession>
<reference evidence="2 4" key="1">
    <citation type="submission" date="2018-11" db="EMBL/GenBank/DDBJ databases">
        <title>Bradyrhizobium sp. nov., isolated from effective nodules of peanut in China.</title>
        <authorList>
            <person name="Li Y."/>
        </authorList>
    </citation>
    <scope>NUCLEOTIDE SEQUENCE [LARGE SCALE GENOMIC DNA]</scope>
    <source>
        <strain evidence="2 4">CCBAU 51770</strain>
        <strain evidence="1 3">CCBAU 51781</strain>
    </source>
</reference>
<evidence type="ECO:0000313" key="1">
    <source>
        <dbReference type="EMBL" id="RXG89097.1"/>
    </source>
</evidence>
<dbReference type="EMBL" id="RDRA01000021">
    <property type="protein sequence ID" value="RXG89097.1"/>
    <property type="molecule type" value="Genomic_DNA"/>
</dbReference>
<dbReference type="Proteomes" id="UP000289946">
    <property type="component" value="Unassembled WGS sequence"/>
</dbReference>
<evidence type="ECO:0000313" key="3">
    <source>
        <dbReference type="Proteomes" id="UP000289946"/>
    </source>
</evidence>
<dbReference type="AlphaFoldDB" id="A0A4Q0QMT5"/>